<evidence type="ECO:0000256" key="2">
    <source>
        <dbReference type="ARBA" id="ARBA00022723"/>
    </source>
</evidence>
<feature type="region of interest" description="Disordered" evidence="8">
    <location>
        <begin position="322"/>
        <end position="344"/>
    </location>
</feature>
<dbReference type="GO" id="GO:0046872">
    <property type="term" value="F:metal ion binding"/>
    <property type="evidence" value="ECO:0007669"/>
    <property type="project" value="UniProtKB-KW"/>
</dbReference>
<dbReference type="GO" id="GO:0052618">
    <property type="term" value="F:coenzyme F420-0:L-glutamate ligase activity"/>
    <property type="evidence" value="ECO:0007669"/>
    <property type="project" value="TreeGrafter"/>
</dbReference>
<keyword evidence="3" id="KW-0547">Nucleotide-binding</keyword>
<gene>
    <name evidence="10" type="ORF">GCM10011333_22080</name>
</gene>
<evidence type="ECO:0000256" key="3">
    <source>
        <dbReference type="ARBA" id="ARBA00022741"/>
    </source>
</evidence>
<organism evidence="10 11">
    <name type="scientific">Sediminivirga luteola</name>
    <dbReference type="NCBI Taxonomy" id="1774748"/>
    <lineage>
        <taxon>Bacteria</taxon>
        <taxon>Bacillati</taxon>
        <taxon>Actinomycetota</taxon>
        <taxon>Actinomycetes</taxon>
        <taxon>Micrococcales</taxon>
        <taxon>Brevibacteriaceae</taxon>
        <taxon>Sediminivirga</taxon>
    </lineage>
</organism>
<dbReference type="RefSeq" id="WP_188550944.1">
    <property type="nucleotide sequence ID" value="NZ_BMFY01000009.1"/>
</dbReference>
<keyword evidence="1" id="KW-0436">Ligase</keyword>
<dbReference type="PANTHER" id="PTHR47917:SF1">
    <property type="entry name" value="COENZYME F420:L-GLUTAMATE LIGASE"/>
    <property type="match status" value="1"/>
</dbReference>
<evidence type="ECO:0000256" key="8">
    <source>
        <dbReference type="SAM" id="MobiDB-lite"/>
    </source>
</evidence>
<dbReference type="GO" id="GO:0005525">
    <property type="term" value="F:GTP binding"/>
    <property type="evidence" value="ECO:0007669"/>
    <property type="project" value="UniProtKB-KW"/>
</dbReference>
<dbReference type="InterPro" id="IPR002847">
    <property type="entry name" value="F420-0_gamma-glut_ligase-dom"/>
</dbReference>
<proteinExistence type="predicted"/>
<evidence type="ECO:0000256" key="5">
    <source>
        <dbReference type="ARBA" id="ARBA00022958"/>
    </source>
</evidence>
<protein>
    <recommendedName>
        <fullName evidence="9">Coenzyme F420:L-glutamate ligase-like domain-containing protein</fullName>
    </recommendedName>
</protein>
<dbReference type="NCBIfam" id="TIGR01916">
    <property type="entry name" value="F420_cofE"/>
    <property type="match status" value="1"/>
</dbReference>
<evidence type="ECO:0000259" key="9">
    <source>
        <dbReference type="Pfam" id="PF01996"/>
    </source>
</evidence>
<evidence type="ECO:0000256" key="6">
    <source>
        <dbReference type="ARBA" id="ARBA00023134"/>
    </source>
</evidence>
<evidence type="ECO:0000256" key="1">
    <source>
        <dbReference type="ARBA" id="ARBA00022598"/>
    </source>
</evidence>
<feature type="compositionally biased region" description="Gly residues" evidence="8">
    <location>
        <begin position="332"/>
        <end position="341"/>
    </location>
</feature>
<name>A0A8J2TZ89_9MICO</name>
<evidence type="ECO:0000256" key="7">
    <source>
        <dbReference type="ARBA" id="ARBA00023211"/>
    </source>
</evidence>
<keyword evidence="4" id="KW-0460">Magnesium</keyword>
<keyword evidence="6" id="KW-0342">GTP-binding</keyword>
<evidence type="ECO:0000256" key="4">
    <source>
        <dbReference type="ARBA" id="ARBA00022842"/>
    </source>
</evidence>
<dbReference type="InterPro" id="IPR008225">
    <property type="entry name" value="F420-0_g-glutamyl_ligase"/>
</dbReference>
<dbReference type="EMBL" id="BMFY01000009">
    <property type="protein sequence ID" value="GGA18588.1"/>
    <property type="molecule type" value="Genomic_DNA"/>
</dbReference>
<dbReference type="Proteomes" id="UP000616114">
    <property type="component" value="Unassembled WGS sequence"/>
</dbReference>
<accession>A0A8J2TZ89</accession>
<reference evidence="10" key="2">
    <citation type="submission" date="2020-09" db="EMBL/GenBank/DDBJ databases">
        <authorList>
            <person name="Sun Q."/>
            <person name="Zhou Y."/>
        </authorList>
    </citation>
    <scope>NUCLEOTIDE SEQUENCE</scope>
    <source>
        <strain evidence="10">CGMCC 1.12785</strain>
    </source>
</reference>
<dbReference type="PANTHER" id="PTHR47917">
    <property type="match status" value="1"/>
</dbReference>
<reference evidence="10" key="1">
    <citation type="journal article" date="2014" name="Int. J. Syst. Evol. Microbiol.">
        <title>Complete genome sequence of Corynebacterium casei LMG S-19264T (=DSM 44701T), isolated from a smear-ripened cheese.</title>
        <authorList>
            <consortium name="US DOE Joint Genome Institute (JGI-PGF)"/>
            <person name="Walter F."/>
            <person name="Albersmeier A."/>
            <person name="Kalinowski J."/>
            <person name="Ruckert C."/>
        </authorList>
    </citation>
    <scope>NUCLEOTIDE SEQUENCE</scope>
    <source>
        <strain evidence="10">CGMCC 1.12785</strain>
    </source>
</reference>
<feature type="domain" description="Coenzyme F420:L-glutamate ligase-like" evidence="9">
    <location>
        <begin position="25"/>
        <end position="227"/>
    </location>
</feature>
<comment type="caution">
    <text evidence="10">The sequence shown here is derived from an EMBL/GenBank/DDBJ whole genome shotgun (WGS) entry which is preliminary data.</text>
</comment>
<keyword evidence="2" id="KW-0479">Metal-binding</keyword>
<evidence type="ECO:0000313" key="11">
    <source>
        <dbReference type="Proteomes" id="UP000616114"/>
    </source>
</evidence>
<keyword evidence="11" id="KW-1185">Reference proteome</keyword>
<evidence type="ECO:0000313" key="10">
    <source>
        <dbReference type="EMBL" id="GGA18588.1"/>
    </source>
</evidence>
<sequence length="391" mass="40354">MHAASRDPSAARAGRLLTAYAVPGLPEIQAGDDLALLCARALTAAGVELRDGDVLALASKAVAKAEGRVVPVASRADHEGLVLDQSTQLVAERRFPGGTVQVVRSLVGPVLAGAGIDASNLPDGQRLLLPAAPDRAAEALRAALSERFGVRLAVVITDTAGRPWRRGQADYALGAAGLECLRDHRGEEDSHGNRLAATQRAIGDEAAAAADLVRGKSAGLPLAVIRGLEEHVREDAPGAAGLVQPPETDWFRYGHLEAVRRALRVPGGTVAPPPADPDAEDFPERVERALHTAMASRLPSPGTAAWTGRVLAGGAVIRFSPSGLPGSPAGEGNPGGSGDQGGHPVMLATLGLSALVQRALTALAAEELEADVRYSWEPDGRPAACELHLTT</sequence>
<keyword evidence="5" id="KW-0630">Potassium</keyword>
<dbReference type="AlphaFoldDB" id="A0A8J2TZ89"/>
<dbReference type="SUPFAM" id="SSF144010">
    <property type="entry name" value="CofE-like"/>
    <property type="match status" value="1"/>
</dbReference>
<keyword evidence="7" id="KW-0464">Manganese</keyword>
<dbReference type="Gene3D" id="3.30.1330.100">
    <property type="entry name" value="CofE-like"/>
    <property type="match status" value="1"/>
</dbReference>
<dbReference type="Pfam" id="PF01996">
    <property type="entry name" value="F420_ligase"/>
    <property type="match status" value="1"/>
</dbReference>